<protein>
    <submittedName>
        <fullName evidence="2">Uncharacterized protein</fullName>
    </submittedName>
</protein>
<keyword evidence="1" id="KW-0472">Membrane</keyword>
<keyword evidence="1" id="KW-0812">Transmembrane</keyword>
<evidence type="ECO:0000313" key="2">
    <source>
        <dbReference type="EMBL" id="PQJ15394.1"/>
    </source>
</evidence>
<dbReference type="RefSeq" id="WP_105001045.1">
    <property type="nucleotide sequence ID" value="NZ_MQVX01000001.1"/>
</dbReference>
<sequence length="351" mass="41161">MIKLFKNTRRKLLSKNKFSKYLAYAIGEIFLVVVGILIALWINNKNQERIYEAKAKTILREIQKDLKKDIKESKGVVDRFITHDSIARLLLWDKLTTHEMFNGTNGSPYEIVYQGISFETSDNGYLNFKGNLNNIPTKYNSITNKLKELYDSRAVELEVSNERIRSIVFENLDKINRFDWHVESIKNGLPEEAKNYYMRDLEFKKTVLKYMNGIENVFLSTEVFKSTAIQLHNKISDILDIDDHIPYSPTFSSNLGSLEGKNILGKYKLKETVSQRFPPIIELREVDNKLQLYAEGLPEVQYYWNDKTTFLYTMDHGERLLTYITFNRSKNSEFFISVSKSEYAYYTKVKD</sequence>
<reference evidence="3" key="1">
    <citation type="submission" date="2016-11" db="EMBL/GenBank/DDBJ databases">
        <title>Trade-off between light-utilization and light-protection in marine flavobacteria.</title>
        <authorList>
            <person name="Kumagai Y."/>
            <person name="Yoshizawa S."/>
            <person name="Kogure K."/>
        </authorList>
    </citation>
    <scope>NUCLEOTIDE SEQUENCE [LARGE SCALE GENOMIC DNA]</scope>
    <source>
        <strain evidence="3">SG-18</strain>
    </source>
</reference>
<dbReference type="EMBL" id="MQVX01000001">
    <property type="protein sequence ID" value="PQJ15394.1"/>
    <property type="molecule type" value="Genomic_DNA"/>
</dbReference>
<dbReference type="OrthoDB" id="1414794at2"/>
<keyword evidence="1" id="KW-1133">Transmembrane helix</keyword>
<evidence type="ECO:0000313" key="3">
    <source>
        <dbReference type="Proteomes" id="UP000239366"/>
    </source>
</evidence>
<dbReference type="Proteomes" id="UP000239366">
    <property type="component" value="Unassembled WGS sequence"/>
</dbReference>
<comment type="caution">
    <text evidence="2">The sequence shown here is derived from an EMBL/GenBank/DDBJ whole genome shotgun (WGS) entry which is preliminary data.</text>
</comment>
<keyword evidence="3" id="KW-1185">Reference proteome</keyword>
<dbReference type="AlphaFoldDB" id="A0A2S7T6T8"/>
<accession>A0A2S7T6T8</accession>
<proteinExistence type="predicted"/>
<organism evidence="2 3">
    <name type="scientific">Aureicoccus marinus</name>
    <dbReference type="NCBI Taxonomy" id="754435"/>
    <lineage>
        <taxon>Bacteria</taxon>
        <taxon>Pseudomonadati</taxon>
        <taxon>Bacteroidota</taxon>
        <taxon>Flavobacteriia</taxon>
        <taxon>Flavobacteriales</taxon>
        <taxon>Flavobacteriaceae</taxon>
        <taxon>Aureicoccus</taxon>
    </lineage>
</organism>
<feature type="transmembrane region" description="Helical" evidence="1">
    <location>
        <begin position="21"/>
        <end position="42"/>
    </location>
</feature>
<evidence type="ECO:0000256" key="1">
    <source>
        <dbReference type="SAM" id="Phobius"/>
    </source>
</evidence>
<gene>
    <name evidence="2" type="ORF">BST99_06265</name>
</gene>
<name>A0A2S7T6T8_9FLAO</name>